<evidence type="ECO:0000256" key="3">
    <source>
        <dbReference type="ARBA" id="ARBA00022722"/>
    </source>
</evidence>
<evidence type="ECO:0000313" key="13">
    <source>
        <dbReference type="Proteomes" id="UP000298050"/>
    </source>
</evidence>
<proteinExistence type="inferred from homology"/>
<evidence type="ECO:0000256" key="10">
    <source>
        <dbReference type="RuleBase" id="RU364115"/>
    </source>
</evidence>
<evidence type="ECO:0000256" key="2">
    <source>
        <dbReference type="ARBA" id="ARBA00008598"/>
    </source>
</evidence>
<keyword evidence="4 10" id="KW-0547">Nucleotide-binding</keyword>
<keyword evidence="13" id="KW-1185">Reference proteome</keyword>
<dbReference type="Gene3D" id="3.40.50.300">
    <property type="entry name" value="P-loop containing nucleotide triphosphate hydrolases"/>
    <property type="match status" value="2"/>
</dbReference>
<name>A0A4Z0LZV1_9GAMM</name>
<evidence type="ECO:0000256" key="4">
    <source>
        <dbReference type="ARBA" id="ARBA00022741"/>
    </source>
</evidence>
<dbReference type="Pfam" id="PF18766">
    <property type="entry name" value="SWI2_SNF2"/>
    <property type="match status" value="1"/>
</dbReference>
<evidence type="ECO:0000256" key="7">
    <source>
        <dbReference type="ARBA" id="ARBA00022801"/>
    </source>
</evidence>
<dbReference type="PANTHER" id="PTHR30195:SF15">
    <property type="entry name" value="TYPE I RESTRICTION ENZYME HINDI ENDONUCLEASE SUBUNIT"/>
    <property type="match status" value="1"/>
</dbReference>
<dbReference type="GO" id="GO:0009035">
    <property type="term" value="F:type I site-specific deoxyribonuclease activity"/>
    <property type="evidence" value="ECO:0007669"/>
    <property type="project" value="UniProtKB-EC"/>
</dbReference>
<comment type="subunit">
    <text evidence="10">The type I restriction/modification system is composed of three polypeptides R, M and S.</text>
</comment>
<dbReference type="InterPro" id="IPR004473">
    <property type="entry name" value="Restrct_endonuc_typeI_HsdR"/>
</dbReference>
<evidence type="ECO:0000256" key="5">
    <source>
        <dbReference type="ARBA" id="ARBA00022747"/>
    </source>
</evidence>
<keyword evidence="6 12" id="KW-0255">Endonuclease</keyword>
<feature type="domain" description="Helicase ATP-binding" evidence="11">
    <location>
        <begin position="293"/>
        <end position="481"/>
    </location>
</feature>
<keyword evidence="3" id="KW-0540">Nuclease</keyword>
<organism evidence="12 13">
    <name type="scientific">Mangrovimicrobium sediminis</name>
    <dbReference type="NCBI Taxonomy" id="2562682"/>
    <lineage>
        <taxon>Bacteria</taxon>
        <taxon>Pseudomonadati</taxon>
        <taxon>Pseudomonadota</taxon>
        <taxon>Gammaproteobacteria</taxon>
        <taxon>Cellvibrionales</taxon>
        <taxon>Halieaceae</taxon>
        <taxon>Mangrovimicrobium</taxon>
    </lineage>
</organism>
<reference evidence="12 13" key="1">
    <citation type="submission" date="2019-04" db="EMBL/GenBank/DDBJ databases">
        <title>Taxonomy of novel Haliea sp. from mangrove soil of West Coast of India.</title>
        <authorList>
            <person name="Verma A."/>
            <person name="Kumar P."/>
            <person name="Krishnamurthi S."/>
        </authorList>
    </citation>
    <scope>NUCLEOTIDE SEQUENCE [LARGE SCALE GENOMIC DNA]</scope>
    <source>
        <strain evidence="12 13">SAOS-164</strain>
    </source>
</reference>
<dbReference type="InterPro" id="IPR021810">
    <property type="entry name" value="T1RH-like_C"/>
</dbReference>
<dbReference type="SMART" id="SM00487">
    <property type="entry name" value="DEXDc"/>
    <property type="match status" value="1"/>
</dbReference>
<dbReference type="InterPro" id="IPR014001">
    <property type="entry name" value="Helicase_ATP-bd"/>
</dbReference>
<evidence type="ECO:0000256" key="9">
    <source>
        <dbReference type="ARBA" id="ARBA00023125"/>
    </source>
</evidence>
<dbReference type="InterPro" id="IPR027417">
    <property type="entry name" value="P-loop_NTPase"/>
</dbReference>
<dbReference type="Pfam" id="PF22679">
    <property type="entry name" value="T1R_D3-like"/>
    <property type="match status" value="1"/>
</dbReference>
<accession>A0A4Z0LZV1</accession>
<gene>
    <name evidence="12" type="ORF">E4634_14035</name>
</gene>
<dbReference type="OrthoDB" id="9758243at2"/>
<protein>
    <recommendedName>
        <fullName evidence="10">Type I restriction enzyme endonuclease subunit</fullName>
        <shortName evidence="10">R protein</shortName>
        <ecNumber evidence="10">3.1.21.3</ecNumber>
    </recommendedName>
</protein>
<evidence type="ECO:0000256" key="1">
    <source>
        <dbReference type="ARBA" id="ARBA00000851"/>
    </source>
</evidence>
<dbReference type="EMBL" id="SRLE01000009">
    <property type="protein sequence ID" value="TGD72638.1"/>
    <property type="molecule type" value="Genomic_DNA"/>
</dbReference>
<dbReference type="GO" id="GO:0009307">
    <property type="term" value="P:DNA restriction-modification system"/>
    <property type="evidence" value="ECO:0007669"/>
    <property type="project" value="UniProtKB-KW"/>
</dbReference>
<dbReference type="Pfam" id="PF04313">
    <property type="entry name" value="HSDR_N"/>
    <property type="match status" value="1"/>
</dbReference>
<dbReference type="GO" id="GO:0005524">
    <property type="term" value="F:ATP binding"/>
    <property type="evidence" value="ECO:0007669"/>
    <property type="project" value="UniProtKB-KW"/>
</dbReference>
<comment type="catalytic activity">
    <reaction evidence="1 10">
        <text>Endonucleolytic cleavage of DNA to give random double-stranded fragments with terminal 5'-phosphates, ATP is simultaneously hydrolyzed.</text>
        <dbReference type="EC" id="3.1.21.3"/>
    </reaction>
</comment>
<dbReference type="InterPro" id="IPR051268">
    <property type="entry name" value="Type-I_R_enzyme_R_subunit"/>
</dbReference>
<dbReference type="InterPro" id="IPR007409">
    <property type="entry name" value="Restrct_endonuc_type1_HsdR_N"/>
</dbReference>
<dbReference type="CDD" id="cd18800">
    <property type="entry name" value="SF2_C_EcoR124I-like"/>
    <property type="match status" value="1"/>
</dbReference>
<dbReference type="PANTHER" id="PTHR30195">
    <property type="entry name" value="TYPE I SITE-SPECIFIC DEOXYRIBONUCLEASE PROTEIN SUBUNIT M AND R"/>
    <property type="match status" value="1"/>
</dbReference>
<comment type="similarity">
    <text evidence="2 10">Belongs to the HsdR family.</text>
</comment>
<dbReference type="CDD" id="cd22332">
    <property type="entry name" value="HsdR_N"/>
    <property type="match status" value="1"/>
</dbReference>
<dbReference type="SUPFAM" id="SSF52540">
    <property type="entry name" value="P-loop containing nucleoside triphosphate hydrolases"/>
    <property type="match status" value="1"/>
</dbReference>
<dbReference type="RefSeq" id="WP_135444941.1">
    <property type="nucleotide sequence ID" value="NZ_SRLE01000009.1"/>
</dbReference>
<dbReference type="NCBIfam" id="TIGR00348">
    <property type="entry name" value="hsdR"/>
    <property type="match status" value="1"/>
</dbReference>
<evidence type="ECO:0000256" key="6">
    <source>
        <dbReference type="ARBA" id="ARBA00022759"/>
    </source>
</evidence>
<dbReference type="InterPro" id="IPR055180">
    <property type="entry name" value="HsdR_RecA-like_helicase_dom_2"/>
</dbReference>
<evidence type="ECO:0000313" key="12">
    <source>
        <dbReference type="EMBL" id="TGD72638.1"/>
    </source>
</evidence>
<dbReference type="GO" id="GO:0003677">
    <property type="term" value="F:DNA binding"/>
    <property type="evidence" value="ECO:0007669"/>
    <property type="project" value="UniProtKB-KW"/>
</dbReference>
<sequence length="1055" mass="117440">MLNEDAIEQLAIERLIELGYDYRHGPDIAHDGENPERSSYADVVLAERLRSAVACINPDIPEEVREQAVKTVLGTHAPELLAANEIFHKLLTDGVDVEFQQDGETRGEKVWLVDFDNPEANDRLVVNQFTIVENNTNKRPDLILFINGLPLVVLELKNAANENATLRSAFEQLQTYKNAIPSLFTYNGLLVVSDGLEARMGSLSAGFSRFMAWKAPEDDSEGGKHVGQLETLISAALAPATLLELIHHFIVFARSSKEDPATGLTTVETVKMLAAYHQFYAVRKAVTSTLHAADTEGSRKAGVVWHTQGSGKSLSMVFYAGRLVLELDNPTIVVLTDRNDLDDQLFDTFAASRQLLRQEPVQAEGREDLRDKLRVASGGIIFTTLQKFGPREGEALFPLLSDRRNIVVIADEAHRSQYGFSAREVDIRDESGKVIGKKTAYGFAKYIRDALPNATFIGFTGTPVELDDKNTPAVFGEYIDVYDIAQAVEDGATVRIYYESRLAKVQIREEQREHLDEEFDQIMEDAAGYGGGEEDLEQLGTKTKAKWTRLEAIVGQQGRIDNVAQDLVAHFEGRQEIFDGKALVVAMSRRICVALYEAIVALRPDWHDEDDAKGAIKVIMTGCSSDPQAMQPHIHNKAVRKAIGERLKDPADPLKLVIVRDMWLTGFDAPCLHTLYVDKPMQGHNLMQAIARVNRVYKDKPGGLVVDYIGIASDLKRALATYTEGGGKGKPTLDIGEAIAAMQEKFEVVDQMLSGFDYRRYFTADTSTKLSLILEAEEYVLGLEDGKNRYTREVTLLSKAFALVAPDEAAMDIKDELAFFQAVKARLAKFEPGNGRSREEIDTAIRQLVDEAVVSDQVVDIFDAAGIKKPDISILSDDFMAEIQGMQHRNLALELLKKILGDEIRTRSTRNMVQSRRLSEMLEGAINRYQNNLLTAAQIIEELIEMAGEIRAADRRGEQLGMTDDELAFYDALEGNDSAVAILGDEKLREIAHDLVEQVRRNATIDWTVKETARSRMKVMVKRTLKKHGYPPDKAEVATETILRQAELVAAQWAA</sequence>
<keyword evidence="7 10" id="KW-0378">Hydrolase</keyword>
<evidence type="ECO:0000256" key="8">
    <source>
        <dbReference type="ARBA" id="ARBA00022840"/>
    </source>
</evidence>
<dbReference type="InterPro" id="IPR040980">
    <property type="entry name" value="SWI2_SNF2"/>
</dbReference>
<keyword evidence="9 10" id="KW-0238">DNA-binding</keyword>
<comment type="function">
    <text evidence="10">Subunit R is required for both nuclease and ATPase activities, but not for modification.</text>
</comment>
<dbReference type="Proteomes" id="UP000298050">
    <property type="component" value="Unassembled WGS sequence"/>
</dbReference>
<keyword evidence="8 10" id="KW-0067">ATP-binding</keyword>
<dbReference type="AlphaFoldDB" id="A0A4Z0LZV1"/>
<keyword evidence="5 10" id="KW-0680">Restriction system</keyword>
<dbReference type="Pfam" id="PF11867">
    <property type="entry name" value="T1RH-like_C"/>
    <property type="match status" value="1"/>
</dbReference>
<comment type="caution">
    <text evidence="12">The sequence shown here is derived from an EMBL/GenBank/DDBJ whole genome shotgun (WGS) entry which is preliminary data.</text>
</comment>
<dbReference type="Gene3D" id="3.90.1570.50">
    <property type="match status" value="1"/>
</dbReference>
<dbReference type="CDD" id="cd18030">
    <property type="entry name" value="DEXHc_RE_I_HsdR"/>
    <property type="match status" value="1"/>
</dbReference>
<dbReference type="PROSITE" id="PS51192">
    <property type="entry name" value="HELICASE_ATP_BIND_1"/>
    <property type="match status" value="1"/>
</dbReference>
<dbReference type="EC" id="3.1.21.3" evidence="10"/>
<evidence type="ECO:0000259" key="11">
    <source>
        <dbReference type="PROSITE" id="PS51192"/>
    </source>
</evidence>